<protein>
    <submittedName>
        <fullName evidence="2">Benzoyl-CoA reductase/2-hydroxyglutaryl-CoA dehydratase subunit, BcrC/BadD/HgdB</fullName>
    </submittedName>
</protein>
<dbReference type="PANTHER" id="PTHR30548">
    <property type="entry name" value="2-HYDROXYGLUTARYL-COA DEHYDRATASE, D-COMPONENT-RELATED"/>
    <property type="match status" value="1"/>
</dbReference>
<reference evidence="3" key="1">
    <citation type="journal article" date="2017" name="Environ. Microbiol. Rep.">
        <title>Genetic Diversity of Marine Anaerobic Ammonium-Oxidizing Bacteria as Revealed by Genomic and Proteomic Analyses of 'Candidatus Scalindua japonica'.</title>
        <authorList>
            <person name="Oshiki M."/>
            <person name="Mizuto K."/>
            <person name="Kimura Z."/>
            <person name="Kindaichi T."/>
            <person name="Satoh H."/>
            <person name="Okabe S."/>
        </authorList>
    </citation>
    <scope>NUCLEOTIDE SEQUENCE [LARGE SCALE GENOMIC DNA]</scope>
    <source>
        <strain evidence="3">husup-a2</strain>
    </source>
</reference>
<evidence type="ECO:0000313" key="3">
    <source>
        <dbReference type="Proteomes" id="UP000218542"/>
    </source>
</evidence>
<gene>
    <name evidence="2" type="ORF">SCALIN_C16_0023</name>
</gene>
<dbReference type="Gene3D" id="3.40.50.11900">
    <property type="match status" value="1"/>
</dbReference>
<dbReference type="Gene3D" id="1.20.1270.370">
    <property type="match status" value="1"/>
</dbReference>
<comment type="similarity">
    <text evidence="1">Belongs to the FldB/FldC dehydratase alpha/beta subunit family.</text>
</comment>
<evidence type="ECO:0000256" key="1">
    <source>
        <dbReference type="ARBA" id="ARBA00005806"/>
    </source>
</evidence>
<dbReference type="EMBL" id="BAOS01000016">
    <property type="protein sequence ID" value="GAX60949.1"/>
    <property type="molecule type" value="Genomic_DNA"/>
</dbReference>
<organism evidence="2 3">
    <name type="scientific">Candidatus Scalindua japonica</name>
    <dbReference type="NCBI Taxonomy" id="1284222"/>
    <lineage>
        <taxon>Bacteria</taxon>
        <taxon>Pseudomonadati</taxon>
        <taxon>Planctomycetota</taxon>
        <taxon>Candidatus Brocadiia</taxon>
        <taxon>Candidatus Brocadiales</taxon>
        <taxon>Candidatus Scalinduaceae</taxon>
        <taxon>Candidatus Scalindua</taxon>
    </lineage>
</organism>
<dbReference type="InterPro" id="IPR010327">
    <property type="entry name" value="FldB/FldC_alpha/beta"/>
</dbReference>
<comment type="caution">
    <text evidence="2">The sequence shown here is derived from an EMBL/GenBank/DDBJ whole genome shotgun (WGS) entry which is preliminary data.</text>
</comment>
<keyword evidence="3" id="KW-1185">Reference proteome</keyword>
<dbReference type="Pfam" id="PF06050">
    <property type="entry name" value="HGD-D"/>
    <property type="match status" value="1"/>
</dbReference>
<dbReference type="AlphaFoldDB" id="A0A286TYG9"/>
<dbReference type="PANTHER" id="PTHR30548:SF2">
    <property type="entry name" value="2-HYDROXYACYL-COA DEHYDRATASE,D-COMPONENT"/>
    <property type="match status" value="1"/>
</dbReference>
<dbReference type="Proteomes" id="UP000218542">
    <property type="component" value="Unassembled WGS sequence"/>
</dbReference>
<name>A0A286TYG9_9BACT</name>
<accession>A0A286TYG9</accession>
<sequence length="278" mass="32686">MIFDIFADEYKSPHHYLHIPFFAEREGACDLVADQLEEITRSIARETGREFSRDKLSETIAVSNEACRYFKKAMDLRKHRPSPMLGCEAIDHIGSISQLWGSKSFVRISKLLCEELEERIEKGVTAVEDEQHRLLWCHLRPYYNDEIFQYLEIEHKAVVAFEMVNMITWEEMDPQKPFQSLAKKLLANQSIGPHERMTRWISTMIKEYSIDGIIWMAPWGCRHFNSLSQMVKEGLRKEGDIPFYILDLECIDKRNYSKEQVRTRLDAFLEVLEDGLED</sequence>
<proteinExistence type="inferred from homology"/>
<evidence type="ECO:0000313" key="2">
    <source>
        <dbReference type="EMBL" id="GAX60949.1"/>
    </source>
</evidence>